<comment type="function">
    <text evidence="9 10">Catalyzes the ferrous insertion into protoporphyrin IX.</text>
</comment>
<dbReference type="FunFam" id="3.40.50.1400:FF:000002">
    <property type="entry name" value="Ferrochelatase"/>
    <property type="match status" value="1"/>
</dbReference>
<name>A0A2K9LRD2_9GAMM</name>
<dbReference type="EC" id="4.98.1.1" evidence="9 10"/>
<organism evidence="11 12">
    <name type="scientific">Ketobacter alkanivorans</name>
    <dbReference type="NCBI Taxonomy" id="1917421"/>
    <lineage>
        <taxon>Bacteria</taxon>
        <taxon>Pseudomonadati</taxon>
        <taxon>Pseudomonadota</taxon>
        <taxon>Gammaproteobacteria</taxon>
        <taxon>Pseudomonadales</taxon>
        <taxon>Ketobacteraceae</taxon>
        <taxon>Ketobacter</taxon>
    </lineage>
</organism>
<dbReference type="Proteomes" id="UP000235116">
    <property type="component" value="Chromosome"/>
</dbReference>
<reference evidence="12" key="1">
    <citation type="submission" date="2017-08" db="EMBL/GenBank/DDBJ databases">
        <title>Direct submision.</title>
        <authorList>
            <person name="Kim S.-J."/>
            <person name="Rhee S.-K."/>
        </authorList>
    </citation>
    <scope>NUCLEOTIDE SEQUENCE [LARGE SCALE GENOMIC DNA]</scope>
    <source>
        <strain evidence="12">GI5</strain>
    </source>
</reference>
<evidence type="ECO:0000256" key="1">
    <source>
        <dbReference type="ARBA" id="ARBA00007718"/>
    </source>
</evidence>
<evidence type="ECO:0000313" key="12">
    <source>
        <dbReference type="Proteomes" id="UP000235116"/>
    </source>
</evidence>
<keyword evidence="4 9" id="KW-0408">Iron</keyword>
<dbReference type="InterPro" id="IPR033644">
    <property type="entry name" value="Ferrochelatase_C"/>
</dbReference>
<dbReference type="Pfam" id="PF00762">
    <property type="entry name" value="Ferrochelatase"/>
    <property type="match status" value="1"/>
</dbReference>
<comment type="catalytic activity">
    <reaction evidence="9 10">
        <text>heme b + 2 H(+) = protoporphyrin IX + Fe(2+)</text>
        <dbReference type="Rhea" id="RHEA:22584"/>
        <dbReference type="ChEBI" id="CHEBI:15378"/>
        <dbReference type="ChEBI" id="CHEBI:29033"/>
        <dbReference type="ChEBI" id="CHEBI:57306"/>
        <dbReference type="ChEBI" id="CHEBI:60344"/>
        <dbReference type="EC" id="4.98.1.1"/>
    </reaction>
</comment>
<protein>
    <recommendedName>
        <fullName evidence="9 10">Ferrochelatase</fullName>
        <ecNumber evidence="9 10">4.98.1.1</ecNumber>
    </recommendedName>
    <alternativeName>
        <fullName evidence="9">Heme synthase</fullName>
    </alternativeName>
    <alternativeName>
        <fullName evidence="9">Protoheme ferro-lyase</fullName>
    </alternativeName>
</protein>
<dbReference type="OrthoDB" id="9809741at2"/>
<dbReference type="InterPro" id="IPR019772">
    <property type="entry name" value="Ferrochelatase_AS"/>
</dbReference>
<evidence type="ECO:0000256" key="9">
    <source>
        <dbReference type="HAMAP-Rule" id="MF_00323"/>
    </source>
</evidence>
<dbReference type="GO" id="GO:0004325">
    <property type="term" value="F:ferrochelatase activity"/>
    <property type="evidence" value="ECO:0007669"/>
    <property type="project" value="UniProtKB-UniRule"/>
</dbReference>
<dbReference type="KEGG" id="kak:Kalk_04210"/>
<dbReference type="CDD" id="cd00419">
    <property type="entry name" value="Ferrochelatase_C"/>
    <property type="match status" value="1"/>
</dbReference>
<dbReference type="InterPro" id="IPR033659">
    <property type="entry name" value="Ferrochelatase_N"/>
</dbReference>
<keyword evidence="5 9" id="KW-0350">Heme biosynthesis</keyword>
<evidence type="ECO:0000313" key="11">
    <source>
        <dbReference type="EMBL" id="AUM14842.1"/>
    </source>
</evidence>
<evidence type="ECO:0000256" key="8">
    <source>
        <dbReference type="ARBA" id="ARBA00024536"/>
    </source>
</evidence>
<proteinExistence type="inferred from homology"/>
<dbReference type="AlphaFoldDB" id="A0A2K9LRD2"/>
<keyword evidence="7 9" id="KW-0627">Porphyrin biosynthesis</keyword>
<keyword evidence="6 9" id="KW-0456">Lyase</keyword>
<dbReference type="PROSITE" id="PS00534">
    <property type="entry name" value="FERROCHELATASE"/>
    <property type="match status" value="1"/>
</dbReference>
<comment type="subcellular location">
    <subcellularLocation>
        <location evidence="9 10">Cytoplasm</location>
    </subcellularLocation>
</comment>
<dbReference type="GO" id="GO:0005737">
    <property type="term" value="C:cytoplasm"/>
    <property type="evidence" value="ECO:0007669"/>
    <property type="project" value="UniProtKB-SubCell"/>
</dbReference>
<comment type="similarity">
    <text evidence="1 9 10">Belongs to the ferrochelatase family.</text>
</comment>
<sequence>MLVNLGTPENPDAASVRKYLAEFLSDPRVIRIPRVLWWLILHGIILRVRPGKVAKLYQTVWTDEGSPLMHISRKQQAALQLCIQEKTGQPIPVELAMSYGEPSLATAGRKLASSGVQRIIVLPMYPQYSSTTTAAVFDGLARALKPCPDLPEMIFIRDYWEREDYIAALANSVREYWDEHGKPDKLLLSFHGIPQRYEDTGDPYPSGCRGTAQAVIKQLGLTPDQWSESFQSRFGREEWVKPYTDALLEEWGQNDSIHRVDVVCPAFSADCLETLEEIEEQNKITFLEAGGKEYHYIPCLNDRPDHIEMLAKLVLERAKAWL</sequence>
<accession>A0A2K9LRD2</accession>
<evidence type="ECO:0000256" key="6">
    <source>
        <dbReference type="ARBA" id="ARBA00023239"/>
    </source>
</evidence>
<comment type="catalytic activity">
    <reaction evidence="8">
        <text>Fe-coproporphyrin III + 2 H(+) = coproporphyrin III + Fe(2+)</text>
        <dbReference type="Rhea" id="RHEA:49572"/>
        <dbReference type="ChEBI" id="CHEBI:15378"/>
        <dbReference type="ChEBI" id="CHEBI:29033"/>
        <dbReference type="ChEBI" id="CHEBI:68438"/>
        <dbReference type="ChEBI" id="CHEBI:131725"/>
        <dbReference type="EC" id="4.99.1.9"/>
    </reaction>
    <physiologicalReaction direction="right-to-left" evidence="8">
        <dbReference type="Rhea" id="RHEA:49574"/>
    </physiologicalReaction>
</comment>
<dbReference type="SUPFAM" id="SSF53800">
    <property type="entry name" value="Chelatase"/>
    <property type="match status" value="1"/>
</dbReference>
<evidence type="ECO:0000256" key="7">
    <source>
        <dbReference type="ARBA" id="ARBA00023244"/>
    </source>
</evidence>
<dbReference type="GO" id="GO:0046872">
    <property type="term" value="F:metal ion binding"/>
    <property type="evidence" value="ECO:0007669"/>
    <property type="project" value="UniProtKB-KW"/>
</dbReference>
<feature type="binding site" evidence="9">
    <location>
        <position position="191"/>
    </location>
    <ligand>
        <name>Fe(2+)</name>
        <dbReference type="ChEBI" id="CHEBI:29033"/>
    </ligand>
</feature>
<comment type="pathway">
    <text evidence="9 10">Porphyrin-containing compound metabolism; protoheme biosynthesis; protoheme from protoporphyrin-IX: step 1/1.</text>
</comment>
<dbReference type="HAMAP" id="MF_00323">
    <property type="entry name" value="Ferrochelatase"/>
    <property type="match status" value="1"/>
</dbReference>
<dbReference type="UniPathway" id="UPA00252">
    <property type="reaction ID" value="UER00325"/>
</dbReference>
<evidence type="ECO:0000256" key="4">
    <source>
        <dbReference type="ARBA" id="ARBA00023004"/>
    </source>
</evidence>
<dbReference type="NCBIfam" id="TIGR00109">
    <property type="entry name" value="hemH"/>
    <property type="match status" value="1"/>
</dbReference>
<dbReference type="CDD" id="cd03411">
    <property type="entry name" value="Ferrochelatase_N"/>
    <property type="match status" value="1"/>
</dbReference>
<gene>
    <name evidence="9" type="primary">hemH</name>
    <name evidence="11" type="ORF">Kalk_04210</name>
</gene>
<dbReference type="PANTHER" id="PTHR11108:SF1">
    <property type="entry name" value="FERROCHELATASE, MITOCHONDRIAL"/>
    <property type="match status" value="1"/>
</dbReference>
<evidence type="ECO:0000256" key="2">
    <source>
        <dbReference type="ARBA" id="ARBA00022490"/>
    </source>
</evidence>
<dbReference type="PANTHER" id="PTHR11108">
    <property type="entry name" value="FERROCHELATASE"/>
    <property type="match status" value="1"/>
</dbReference>
<dbReference type="InterPro" id="IPR001015">
    <property type="entry name" value="Ferrochelatase"/>
</dbReference>
<dbReference type="Gene3D" id="3.40.50.1400">
    <property type="match status" value="2"/>
</dbReference>
<keyword evidence="12" id="KW-1185">Reference proteome</keyword>
<dbReference type="EMBL" id="CP022684">
    <property type="protein sequence ID" value="AUM14842.1"/>
    <property type="molecule type" value="Genomic_DNA"/>
</dbReference>
<feature type="binding site" evidence="9">
    <location>
        <position position="273"/>
    </location>
    <ligand>
        <name>Fe(2+)</name>
        <dbReference type="ChEBI" id="CHEBI:29033"/>
    </ligand>
</feature>
<evidence type="ECO:0000256" key="10">
    <source>
        <dbReference type="RuleBase" id="RU000607"/>
    </source>
</evidence>
<evidence type="ECO:0000256" key="5">
    <source>
        <dbReference type="ARBA" id="ARBA00023133"/>
    </source>
</evidence>
<keyword evidence="2 9" id="KW-0963">Cytoplasm</keyword>
<keyword evidence="3 9" id="KW-0479">Metal-binding</keyword>
<evidence type="ECO:0000256" key="3">
    <source>
        <dbReference type="ARBA" id="ARBA00022723"/>
    </source>
</evidence>
<dbReference type="GO" id="GO:0006783">
    <property type="term" value="P:heme biosynthetic process"/>
    <property type="evidence" value="ECO:0007669"/>
    <property type="project" value="UniProtKB-UniRule"/>
</dbReference>